<proteinExistence type="predicted"/>
<reference evidence="2" key="2">
    <citation type="submission" date="2023-05" db="EMBL/GenBank/DDBJ databases">
        <authorList>
            <consortium name="Lawrence Berkeley National Laboratory"/>
            <person name="Steindorff A."/>
            <person name="Hensen N."/>
            <person name="Bonometti L."/>
            <person name="Westerberg I."/>
            <person name="Brannstrom I.O."/>
            <person name="Guillou S."/>
            <person name="Cros-Aarteil S."/>
            <person name="Calhoun S."/>
            <person name="Haridas S."/>
            <person name="Kuo A."/>
            <person name="Mondo S."/>
            <person name="Pangilinan J."/>
            <person name="Riley R."/>
            <person name="Labutti K."/>
            <person name="Andreopoulos B."/>
            <person name="Lipzen A."/>
            <person name="Chen C."/>
            <person name="Yanf M."/>
            <person name="Daum C."/>
            <person name="Ng V."/>
            <person name="Clum A."/>
            <person name="Ohm R."/>
            <person name="Martin F."/>
            <person name="Silar P."/>
            <person name="Natvig D."/>
            <person name="Lalanne C."/>
            <person name="Gautier V."/>
            <person name="Ament-Velasquez S.L."/>
            <person name="Kruys A."/>
            <person name="Hutchinson M.I."/>
            <person name="Powell A.J."/>
            <person name="Barry K."/>
            <person name="Miller A.N."/>
            <person name="Grigoriev I.V."/>
            <person name="Debuchy R."/>
            <person name="Gladieux P."/>
            <person name="Thoren M.H."/>
            <person name="Johannesson H."/>
        </authorList>
    </citation>
    <scope>NUCLEOTIDE SEQUENCE</scope>
    <source>
        <strain evidence="2">PSN243</strain>
    </source>
</reference>
<evidence type="ECO:0000313" key="2">
    <source>
        <dbReference type="EMBL" id="KAK4455185.1"/>
    </source>
</evidence>
<reference evidence="2" key="1">
    <citation type="journal article" date="2023" name="Mol. Phylogenet. Evol.">
        <title>Genome-scale phylogeny and comparative genomics of the fungal order Sordariales.</title>
        <authorList>
            <person name="Hensen N."/>
            <person name="Bonometti L."/>
            <person name="Westerberg I."/>
            <person name="Brannstrom I.O."/>
            <person name="Guillou S."/>
            <person name="Cros-Aarteil S."/>
            <person name="Calhoun S."/>
            <person name="Haridas S."/>
            <person name="Kuo A."/>
            <person name="Mondo S."/>
            <person name="Pangilinan J."/>
            <person name="Riley R."/>
            <person name="LaButti K."/>
            <person name="Andreopoulos B."/>
            <person name="Lipzen A."/>
            <person name="Chen C."/>
            <person name="Yan M."/>
            <person name="Daum C."/>
            <person name="Ng V."/>
            <person name="Clum A."/>
            <person name="Steindorff A."/>
            <person name="Ohm R.A."/>
            <person name="Martin F."/>
            <person name="Silar P."/>
            <person name="Natvig D.O."/>
            <person name="Lalanne C."/>
            <person name="Gautier V."/>
            <person name="Ament-Velasquez S.L."/>
            <person name="Kruys A."/>
            <person name="Hutchinson M.I."/>
            <person name="Powell A.J."/>
            <person name="Barry K."/>
            <person name="Miller A.N."/>
            <person name="Grigoriev I.V."/>
            <person name="Debuchy R."/>
            <person name="Gladieux P."/>
            <person name="Hiltunen Thoren M."/>
            <person name="Johannesson H."/>
        </authorList>
    </citation>
    <scope>NUCLEOTIDE SEQUENCE</scope>
    <source>
        <strain evidence="2">PSN243</strain>
    </source>
</reference>
<sequence>MTDTLPDAGTGAANDDGNQLDQLTTNLAGVSIADEINNDAASEHSLIMRLPEETLFRIFELVEDLEIDNKTGVMTDRQDSTVADLQNCRLTCRLFSAIASELLIREVRVDVRLSSIDRLEEITQHPVFSKGVRAVRICYGYYNEKMSEDYEHFASVCPDHWPLLPSTRPDGEVLRNQMIETGQSWERASSSNPEDSSEVDKAHLVLLKMTHQRYRQLFAEQQRLGDKFSLVASLIAKLRNVREIRFDEKYFSRTNPAAMNQLSMQPWNGLTMKARGMPLNVIPCDGDENNAYPAIYKALLIPWDPETAGVQSRLNIDTFRVPIAIHLAGGRIDAIRIHAFFDDDLAPPKLVCPEDLRDEYRSVEQGLKSHALTTSTWDYDPKERRKICIERGLTNTATDALYVNLYPPDLARVPQLAQEARNLTTVHLDGMTSGPAMLVWFVCNLPSKMKSLTFRHIFLSHCSNWGTTIEALREKSYGHLCLENLGHEHDWSREHPPFLRMYEELRTERPHRSRPRNAIESYVLGGRDFFRSRDQMHVTWSPPLARVEEIESTAKHLQALLQLRGETDLAAVVERRTKAYAWDIRVPLLEQYKALLEKLQLSAADTQDQAEAFEPVEVQDQAESRDPVQDLESGWPRPKAEPWW</sequence>
<keyword evidence="3" id="KW-1185">Reference proteome</keyword>
<evidence type="ECO:0000256" key="1">
    <source>
        <dbReference type="SAM" id="MobiDB-lite"/>
    </source>
</evidence>
<gene>
    <name evidence="2" type="ORF">QBC34DRAFT_108995</name>
</gene>
<dbReference type="Proteomes" id="UP001321760">
    <property type="component" value="Unassembled WGS sequence"/>
</dbReference>
<organism evidence="2 3">
    <name type="scientific">Podospora aff. communis PSN243</name>
    <dbReference type="NCBI Taxonomy" id="3040156"/>
    <lineage>
        <taxon>Eukaryota</taxon>
        <taxon>Fungi</taxon>
        <taxon>Dikarya</taxon>
        <taxon>Ascomycota</taxon>
        <taxon>Pezizomycotina</taxon>
        <taxon>Sordariomycetes</taxon>
        <taxon>Sordariomycetidae</taxon>
        <taxon>Sordariales</taxon>
        <taxon>Podosporaceae</taxon>
        <taxon>Podospora</taxon>
    </lineage>
</organism>
<protein>
    <recommendedName>
        <fullName evidence="4">F-box domain-containing protein</fullName>
    </recommendedName>
</protein>
<name>A0AAV9H3D8_9PEZI</name>
<dbReference type="AlphaFoldDB" id="A0AAV9H3D8"/>
<dbReference type="EMBL" id="MU865915">
    <property type="protein sequence ID" value="KAK4455185.1"/>
    <property type="molecule type" value="Genomic_DNA"/>
</dbReference>
<evidence type="ECO:0000313" key="3">
    <source>
        <dbReference type="Proteomes" id="UP001321760"/>
    </source>
</evidence>
<evidence type="ECO:0008006" key="4">
    <source>
        <dbReference type="Google" id="ProtNLM"/>
    </source>
</evidence>
<accession>A0AAV9H3D8</accession>
<comment type="caution">
    <text evidence="2">The sequence shown here is derived from an EMBL/GenBank/DDBJ whole genome shotgun (WGS) entry which is preliminary data.</text>
</comment>
<feature type="region of interest" description="Disordered" evidence="1">
    <location>
        <begin position="610"/>
        <end position="644"/>
    </location>
</feature>
<feature type="region of interest" description="Disordered" evidence="1">
    <location>
        <begin position="1"/>
        <end position="20"/>
    </location>
</feature>